<sequence>MSSKKRNFKSKESTITCHVCKKVMLEQNFSTHMRNIHNSNETRDISQRSIAAMFPSEKRPRVEQALSPNMEAEDEQLDSFTSLSCGGEAAKTLELGEIQDQGLNIFTDDGCNKESSGTDADVTSIAIEGVYESTAEDRPESTKTDILENEVGNLKTDLSHLTSAVEYMKAEIIELQKSKLPNSVEVTEQRGSNVQPREATESACDQYDDDSVLLKCKDIDDILAYFPEMELIREDLTIICRVCIPKNKMRLVCPTGSALPAGMFSVRESMDKRDTDSMSRAFRNLKISISRHLKRDAHQSALSQDESMTIKMKNESNRNNAIALRVGCACYKIYCRGRPYTDYEGEVFLLHRCGVDVGDINHSYKFPQKFLESVAEVVKDNVKDYLRKPLPQTGFAPPVKVLADKATYKHRTRQFVGLTSVIPDADDLLQYMFLGLPVVKSHTGEGVGQSIISVLKEFEISAEQFQGGSFDGQYFHLSVPEVLNTHFGTEGKDASVHYDYDPMHKAGLVDTHIREDDNFKFLNKVTGVVAAVFKNFNWGKNYEALADACESLGQVLANPAKYSTTRFANSVRKVYMNFRKDYRAIVQCLEMTKTEKRDGDSKDRQKAVDAEKFMNSICNAKFVLRLSGITDIYEKYGELVNVVQKVNSLPHERFDTFIHVCNKMKNMSERMNHEKCDAKSCSWPVYHDDIKQLDDTGEYMGVPIVDDHDEEGPNVTRSLARRANANKAENVRDNVSKQVLLLITRLEKDLRDQVFSQSDKEMIEDTRLITDLKTTAVRIKLRGAILISNIERAKYITTLRKIIPSVKEVPDETIILQFEEFLVRLEKVVRNKKNDDLDSKELIKLFLRSDKELYKGIEMIIHSICVSAVKISVESVIESLTSKFEIHFNKFRNVNEDTAYNEMMVSVNGPSQAQCDKVVMAAMKQHFKGQHGIRFVRRSNDISLFATVGVSDNSKVVNRMLQEKSRLPFMQ</sequence>
<name>A0A6S7GM54_PARCT</name>
<gene>
    <name evidence="1" type="ORF">PACLA_8A072735</name>
</gene>
<accession>A0A6S7GM54</accession>
<dbReference type="AlphaFoldDB" id="A0A6S7GM54"/>
<dbReference type="EMBL" id="CACRXK020002186">
    <property type="protein sequence ID" value="CAB3993108.1"/>
    <property type="molecule type" value="Genomic_DNA"/>
</dbReference>
<evidence type="ECO:0000313" key="2">
    <source>
        <dbReference type="Proteomes" id="UP001152795"/>
    </source>
</evidence>
<dbReference type="OrthoDB" id="10072349at2759"/>
<dbReference type="Proteomes" id="UP001152795">
    <property type="component" value="Unassembled WGS sequence"/>
</dbReference>
<evidence type="ECO:0000313" key="1">
    <source>
        <dbReference type="EMBL" id="CAB3993108.1"/>
    </source>
</evidence>
<comment type="caution">
    <text evidence="1">The sequence shown here is derived from an EMBL/GenBank/DDBJ whole genome shotgun (WGS) entry which is preliminary data.</text>
</comment>
<proteinExistence type="predicted"/>
<reference evidence="1" key="1">
    <citation type="submission" date="2020-04" db="EMBL/GenBank/DDBJ databases">
        <authorList>
            <person name="Alioto T."/>
            <person name="Alioto T."/>
            <person name="Gomez Garrido J."/>
        </authorList>
    </citation>
    <scope>NUCLEOTIDE SEQUENCE</scope>
    <source>
        <strain evidence="1">A484AB</strain>
    </source>
</reference>
<keyword evidence="2" id="KW-1185">Reference proteome</keyword>
<protein>
    <submittedName>
        <fullName evidence="1">Uncharacterized protein</fullName>
    </submittedName>
</protein>
<organism evidence="1 2">
    <name type="scientific">Paramuricea clavata</name>
    <name type="common">Red gorgonian</name>
    <name type="synonym">Violescent sea-whip</name>
    <dbReference type="NCBI Taxonomy" id="317549"/>
    <lineage>
        <taxon>Eukaryota</taxon>
        <taxon>Metazoa</taxon>
        <taxon>Cnidaria</taxon>
        <taxon>Anthozoa</taxon>
        <taxon>Octocorallia</taxon>
        <taxon>Malacalcyonacea</taxon>
        <taxon>Plexauridae</taxon>
        <taxon>Paramuricea</taxon>
    </lineage>
</organism>